<evidence type="ECO:0000256" key="10">
    <source>
        <dbReference type="RuleBase" id="RU364033"/>
    </source>
</evidence>
<evidence type="ECO:0000256" key="4">
    <source>
        <dbReference type="ARBA" id="ARBA00022723"/>
    </source>
</evidence>
<keyword evidence="8 10" id="KW-0804">Transcription</keyword>
<dbReference type="Pfam" id="PF05129">
    <property type="entry name" value="Zn_ribbon_Elf1"/>
    <property type="match status" value="1"/>
</dbReference>
<evidence type="ECO:0000256" key="2">
    <source>
        <dbReference type="ARBA" id="ARBA00004123"/>
    </source>
</evidence>
<feature type="region of interest" description="Disordered" evidence="11">
    <location>
        <begin position="80"/>
        <end position="122"/>
    </location>
</feature>
<keyword evidence="5 10" id="KW-0863">Zinc-finger</keyword>
<dbReference type="GO" id="GO:0008023">
    <property type="term" value="C:transcription elongation factor complex"/>
    <property type="evidence" value="ECO:0007669"/>
    <property type="project" value="TreeGrafter"/>
</dbReference>
<dbReference type="Gene3D" id="2.20.25.190">
    <property type="match status" value="1"/>
</dbReference>
<reference evidence="12 13" key="1">
    <citation type="journal article" date="2016" name="Mol. Biol. Evol.">
        <title>Comparative Genomics of Early-Diverging Mushroom-Forming Fungi Provides Insights into the Origins of Lignocellulose Decay Capabilities.</title>
        <authorList>
            <person name="Nagy L.G."/>
            <person name="Riley R."/>
            <person name="Tritt A."/>
            <person name="Adam C."/>
            <person name="Daum C."/>
            <person name="Floudas D."/>
            <person name="Sun H."/>
            <person name="Yadav J.S."/>
            <person name="Pangilinan J."/>
            <person name="Larsson K.H."/>
            <person name="Matsuura K."/>
            <person name="Barry K."/>
            <person name="Labutti K."/>
            <person name="Kuo R."/>
            <person name="Ohm R.A."/>
            <person name="Bhattacharya S.S."/>
            <person name="Shirouzu T."/>
            <person name="Yoshinaga Y."/>
            <person name="Martin F.M."/>
            <person name="Grigoriev I.V."/>
            <person name="Hibbett D.S."/>
        </authorList>
    </citation>
    <scope>NUCLEOTIDE SEQUENCE [LARGE SCALE GENOMIC DNA]</scope>
    <source>
        <strain evidence="12 13">HHB12733</strain>
    </source>
</reference>
<dbReference type="GO" id="GO:0008270">
    <property type="term" value="F:zinc ion binding"/>
    <property type="evidence" value="ECO:0007669"/>
    <property type="project" value="UniProtKB-KW"/>
</dbReference>
<comment type="similarity">
    <text evidence="3 10">Belongs to the ELOF1 family.</text>
</comment>
<keyword evidence="9 10" id="KW-0539">Nucleus</keyword>
<organism evidence="12 13">
    <name type="scientific">Calocera cornea HHB12733</name>
    <dbReference type="NCBI Taxonomy" id="1353952"/>
    <lineage>
        <taxon>Eukaryota</taxon>
        <taxon>Fungi</taxon>
        <taxon>Dikarya</taxon>
        <taxon>Basidiomycota</taxon>
        <taxon>Agaricomycotina</taxon>
        <taxon>Dacrymycetes</taxon>
        <taxon>Dacrymycetales</taxon>
        <taxon>Dacrymycetaceae</taxon>
        <taxon>Calocera</taxon>
    </lineage>
</organism>
<dbReference type="SUPFAM" id="SSF57783">
    <property type="entry name" value="Zinc beta-ribbon"/>
    <property type="match status" value="1"/>
</dbReference>
<dbReference type="AlphaFoldDB" id="A0A165H923"/>
<dbReference type="OrthoDB" id="445983at2759"/>
<sequence>MGKRKKSSRKPGGGRLKLKPLETTFQCLFCHHNDSVVCKLDKTEGLGQLHCKICGQRFSCTVNYLSEPIDVYSEWIDASEKAQDRRQPVRKQRPVAIEEEDDDEPRAMTPLGDEEDYDDEGM</sequence>
<keyword evidence="6 10" id="KW-0862">Zinc</keyword>
<keyword evidence="13" id="KW-1185">Reference proteome</keyword>
<comment type="function">
    <text evidence="1 10">Transcription elongation factor implicated in the maintenance of proper chromatin structure in actively transcribed regions.</text>
</comment>
<evidence type="ECO:0000256" key="9">
    <source>
        <dbReference type="ARBA" id="ARBA00023242"/>
    </source>
</evidence>
<dbReference type="FunCoup" id="A0A165H923">
    <property type="interactions" value="188"/>
</dbReference>
<evidence type="ECO:0000256" key="5">
    <source>
        <dbReference type="ARBA" id="ARBA00022771"/>
    </source>
</evidence>
<name>A0A165H923_9BASI</name>
<dbReference type="GO" id="GO:0000993">
    <property type="term" value="F:RNA polymerase II complex binding"/>
    <property type="evidence" value="ECO:0007669"/>
    <property type="project" value="TreeGrafter"/>
</dbReference>
<dbReference type="PANTHER" id="PTHR20934:SF0">
    <property type="entry name" value="TRANSCRIPTION ELONGATION FACTOR 1 HOMOLOG"/>
    <property type="match status" value="1"/>
</dbReference>
<comment type="subcellular location">
    <subcellularLocation>
        <location evidence="2 10">Nucleus</location>
    </subcellularLocation>
</comment>
<evidence type="ECO:0000256" key="1">
    <source>
        <dbReference type="ARBA" id="ARBA00003357"/>
    </source>
</evidence>
<protein>
    <recommendedName>
        <fullName evidence="10">Transcription elongation factor 1 homolog</fullName>
    </recommendedName>
</protein>
<evidence type="ECO:0000313" key="12">
    <source>
        <dbReference type="EMBL" id="KZT59003.1"/>
    </source>
</evidence>
<dbReference type="InterPro" id="IPR038567">
    <property type="entry name" value="T_Elf1_sf"/>
</dbReference>
<evidence type="ECO:0000256" key="6">
    <source>
        <dbReference type="ARBA" id="ARBA00022833"/>
    </source>
</evidence>
<dbReference type="GO" id="GO:0006368">
    <property type="term" value="P:transcription elongation by RNA polymerase II"/>
    <property type="evidence" value="ECO:0007669"/>
    <property type="project" value="TreeGrafter"/>
</dbReference>
<evidence type="ECO:0000256" key="8">
    <source>
        <dbReference type="ARBA" id="ARBA00023163"/>
    </source>
</evidence>
<evidence type="ECO:0000256" key="3">
    <source>
        <dbReference type="ARBA" id="ARBA00009730"/>
    </source>
</evidence>
<evidence type="ECO:0000256" key="7">
    <source>
        <dbReference type="ARBA" id="ARBA00023015"/>
    </source>
</evidence>
<proteinExistence type="inferred from homology"/>
<evidence type="ECO:0000256" key="11">
    <source>
        <dbReference type="SAM" id="MobiDB-lite"/>
    </source>
</evidence>
<gene>
    <name evidence="12" type="ORF">CALCODRAFT_431772</name>
</gene>
<evidence type="ECO:0000313" key="13">
    <source>
        <dbReference type="Proteomes" id="UP000076842"/>
    </source>
</evidence>
<dbReference type="STRING" id="1353952.A0A165H923"/>
<dbReference type="InParanoid" id="A0A165H923"/>
<keyword evidence="4 10" id="KW-0479">Metal-binding</keyword>
<feature type="compositionally biased region" description="Acidic residues" evidence="11">
    <location>
        <begin position="112"/>
        <end position="122"/>
    </location>
</feature>
<accession>A0A165H923</accession>
<dbReference type="Proteomes" id="UP000076842">
    <property type="component" value="Unassembled WGS sequence"/>
</dbReference>
<keyword evidence="7 10" id="KW-0805">Transcription regulation</keyword>
<dbReference type="FunFam" id="2.20.25.190:FF:000001">
    <property type="entry name" value="Transcription elongation factor 1 homolog"/>
    <property type="match status" value="1"/>
</dbReference>
<dbReference type="InterPro" id="IPR007808">
    <property type="entry name" value="Elf1"/>
</dbReference>
<dbReference type="PANTHER" id="PTHR20934">
    <property type="entry name" value="TRANSCRIPTION ELONGATION FACTOR 1 HOMOLOG"/>
    <property type="match status" value="1"/>
</dbReference>
<dbReference type="EMBL" id="KV423945">
    <property type="protein sequence ID" value="KZT59003.1"/>
    <property type="molecule type" value="Genomic_DNA"/>
</dbReference>